<protein>
    <submittedName>
        <fullName evidence="1">Head decoration protein</fullName>
    </submittedName>
</protein>
<dbReference type="Proteomes" id="UP000653002">
    <property type="component" value="Unassembled WGS sequence"/>
</dbReference>
<evidence type="ECO:0000313" key="1">
    <source>
        <dbReference type="EMBL" id="MBD4339312.1"/>
    </source>
</evidence>
<comment type="caution">
    <text evidence="1">The sequence shown here is derived from an EMBL/GenBank/DDBJ whole genome shotgun (WGS) entry which is preliminary data.</text>
</comment>
<dbReference type="AlphaFoldDB" id="A0A8I0LAI7"/>
<dbReference type="EMBL" id="JAABFR010002226">
    <property type="protein sequence ID" value="MBD4339312.1"/>
    <property type="molecule type" value="Genomic_DNA"/>
</dbReference>
<sequence>MSKRLDETIGAVGFDNLINGQYPPAEVFTVKIRKEATEAKIYKR</sequence>
<feature type="non-terminal residue" evidence="1">
    <location>
        <position position="44"/>
    </location>
</feature>
<reference evidence="1" key="1">
    <citation type="submission" date="2020-01" db="EMBL/GenBank/DDBJ databases">
        <authorList>
            <person name="Richard D."/>
        </authorList>
    </citation>
    <scope>NUCLEOTIDE SEQUENCE</scope>
    <source>
        <strain evidence="1">JP541</strain>
    </source>
</reference>
<organism evidence="1 2">
    <name type="scientific">Xanthomonas citri pv. citri</name>
    <dbReference type="NCBI Taxonomy" id="611301"/>
    <lineage>
        <taxon>Bacteria</taxon>
        <taxon>Pseudomonadati</taxon>
        <taxon>Pseudomonadota</taxon>
        <taxon>Gammaproteobacteria</taxon>
        <taxon>Lysobacterales</taxon>
        <taxon>Lysobacteraceae</taxon>
        <taxon>Xanthomonas</taxon>
    </lineage>
</organism>
<proteinExistence type="predicted"/>
<name>A0A8I0LAI7_XANCI</name>
<gene>
    <name evidence="1" type="ORF">GUH15_25330</name>
</gene>
<accession>A0A8I0LAI7</accession>
<evidence type="ECO:0000313" key="2">
    <source>
        <dbReference type="Proteomes" id="UP000653002"/>
    </source>
</evidence>